<evidence type="ECO:0000256" key="1">
    <source>
        <dbReference type="ARBA" id="ARBA00004141"/>
    </source>
</evidence>
<evidence type="ECO:0000256" key="7">
    <source>
        <dbReference type="ARBA" id="ARBA00023136"/>
    </source>
</evidence>
<keyword evidence="4 9" id="KW-0812">Transmembrane</keyword>
<evidence type="ECO:0000256" key="6">
    <source>
        <dbReference type="ARBA" id="ARBA00022989"/>
    </source>
</evidence>
<dbReference type="Proteomes" id="UP000825002">
    <property type="component" value="Unassembled WGS sequence"/>
</dbReference>
<organism evidence="10 11">
    <name type="scientific">Fragariocoptes setiger</name>
    <dbReference type="NCBI Taxonomy" id="1670756"/>
    <lineage>
        <taxon>Eukaryota</taxon>
        <taxon>Metazoa</taxon>
        <taxon>Ecdysozoa</taxon>
        <taxon>Arthropoda</taxon>
        <taxon>Chelicerata</taxon>
        <taxon>Arachnida</taxon>
        <taxon>Acari</taxon>
        <taxon>Acariformes</taxon>
        <taxon>Trombidiformes</taxon>
        <taxon>Prostigmata</taxon>
        <taxon>Eupodina</taxon>
        <taxon>Eriophyoidea</taxon>
        <taxon>Phytoptidae</taxon>
        <taxon>Fragariocoptes</taxon>
    </lineage>
</organism>
<evidence type="ECO:0000256" key="9">
    <source>
        <dbReference type="SAM" id="Phobius"/>
    </source>
</evidence>
<evidence type="ECO:0000256" key="8">
    <source>
        <dbReference type="ARBA" id="ARBA00023180"/>
    </source>
</evidence>
<dbReference type="InterPro" id="IPR000175">
    <property type="entry name" value="Na/ntran_symport"/>
</dbReference>
<dbReference type="EMBL" id="JAIFTH010000494">
    <property type="protein sequence ID" value="KAG9509399.1"/>
    <property type="molecule type" value="Genomic_DNA"/>
</dbReference>
<feature type="transmembrane region" description="Helical" evidence="9">
    <location>
        <begin position="579"/>
        <end position="599"/>
    </location>
</feature>
<evidence type="ECO:0000313" key="10">
    <source>
        <dbReference type="EMBL" id="KAG9509399.1"/>
    </source>
</evidence>
<dbReference type="NCBIfam" id="NF037979">
    <property type="entry name" value="Na_transp"/>
    <property type="match status" value="1"/>
</dbReference>
<dbReference type="PRINTS" id="PR00176">
    <property type="entry name" value="NANEUSMPORT"/>
</dbReference>
<dbReference type="PANTHER" id="PTHR11616:SF182">
    <property type="entry name" value="TRANSPORTER"/>
    <property type="match status" value="1"/>
</dbReference>
<proteinExistence type="inferred from homology"/>
<keyword evidence="11" id="KW-1185">Reference proteome</keyword>
<dbReference type="PRINTS" id="PR01206">
    <property type="entry name" value="ORPHTRNSPORT"/>
</dbReference>
<keyword evidence="3" id="KW-0813">Transport</keyword>
<dbReference type="Pfam" id="PF00209">
    <property type="entry name" value="SNF"/>
    <property type="match status" value="1"/>
</dbReference>
<feature type="transmembrane region" description="Helical" evidence="9">
    <location>
        <begin position="31"/>
        <end position="48"/>
    </location>
</feature>
<feature type="transmembrane region" description="Helical" evidence="9">
    <location>
        <begin position="546"/>
        <end position="573"/>
    </location>
</feature>
<protein>
    <submittedName>
        <fullName evidence="10">Sodium-dependent neutral amino acid transporter SLC6A17</fullName>
    </submittedName>
</protein>
<keyword evidence="8" id="KW-0325">Glycoprotein</keyword>
<evidence type="ECO:0000256" key="5">
    <source>
        <dbReference type="ARBA" id="ARBA00022847"/>
    </source>
</evidence>
<comment type="subcellular location">
    <subcellularLocation>
        <location evidence="1">Membrane</location>
        <topology evidence="1">Multi-pass membrane protein</topology>
    </subcellularLocation>
</comment>
<comment type="similarity">
    <text evidence="2">Belongs to the sodium:neurotransmitter symporter (SNF) (TC 2.A.22) family.</text>
</comment>
<dbReference type="PROSITE" id="PS50267">
    <property type="entry name" value="NA_NEUROTRAN_SYMP_3"/>
    <property type="match status" value="1"/>
</dbReference>
<keyword evidence="6 9" id="KW-1133">Transmembrane helix</keyword>
<feature type="transmembrane region" description="Helical" evidence="9">
    <location>
        <begin position="274"/>
        <end position="291"/>
    </location>
</feature>
<dbReference type="InterPro" id="IPR037272">
    <property type="entry name" value="SNS_sf"/>
</dbReference>
<reference evidence="10 11" key="1">
    <citation type="submission" date="2020-10" db="EMBL/GenBank/DDBJ databases">
        <authorList>
            <person name="Klimov P.B."/>
            <person name="Dyachkov S.M."/>
            <person name="Chetverikov P.E."/>
        </authorList>
    </citation>
    <scope>NUCLEOTIDE SEQUENCE [LARGE SCALE GENOMIC DNA]</scope>
    <source>
        <strain evidence="10">BMOC 18-1129-001#AD2665</strain>
        <tissue evidence="10">Entire mites</tissue>
    </source>
</reference>
<dbReference type="InterPro" id="IPR002438">
    <property type="entry name" value="Neutral_aa_SLC6"/>
</dbReference>
<evidence type="ECO:0000256" key="4">
    <source>
        <dbReference type="ARBA" id="ARBA00022692"/>
    </source>
</evidence>
<feature type="transmembrane region" description="Helical" evidence="9">
    <location>
        <begin position="504"/>
        <end position="525"/>
    </location>
</feature>
<feature type="transmembrane region" description="Helical" evidence="9">
    <location>
        <begin position="662"/>
        <end position="690"/>
    </location>
</feature>
<feature type="transmembrane region" description="Helical" evidence="9">
    <location>
        <begin position="60"/>
        <end position="80"/>
    </location>
</feature>
<evidence type="ECO:0000256" key="3">
    <source>
        <dbReference type="ARBA" id="ARBA00022448"/>
    </source>
</evidence>
<accession>A0ABQ7S7I4</accession>
<evidence type="ECO:0000256" key="2">
    <source>
        <dbReference type="ARBA" id="ARBA00006459"/>
    </source>
</evidence>
<feature type="transmembrane region" description="Helical" evidence="9">
    <location>
        <begin position="192"/>
        <end position="211"/>
    </location>
</feature>
<evidence type="ECO:0000313" key="11">
    <source>
        <dbReference type="Proteomes" id="UP000825002"/>
    </source>
</evidence>
<dbReference type="SUPFAM" id="SSF161070">
    <property type="entry name" value="SNF-like"/>
    <property type="match status" value="1"/>
</dbReference>
<dbReference type="PANTHER" id="PTHR11616">
    <property type="entry name" value="SODIUM/CHLORIDE DEPENDENT TRANSPORTER"/>
    <property type="match status" value="1"/>
</dbReference>
<feature type="transmembrane region" description="Helical" evidence="9">
    <location>
        <begin position="100"/>
        <end position="131"/>
    </location>
</feature>
<name>A0ABQ7S7I4_9ACAR</name>
<sequence length="735" mass="82110">MLNEMRSDSHEKFDWNRAENGRPVWNSKTQYLLAVTSYSIGLGNVWRFPMLVQKNGGAAFIIPFVIMLIIEGIPLFYLELAIGQRMRKAAVSSWNMISPFAAGIGIASAVVSFNVGLYYNTIVAWCLYYFWSSFRTPLPFSQCPTWSNSTYDNANNVVDKVVPECQASSPTQYYWYRETLDVANDINEWNGFNYPIIVCLALAWAISYICLVKGLSSAKYVVYVTATFPYVILTIFLFKALTLEGMSDGIYHLFAPKWHKLADAHVWMESASQVFYSLGLGFGGLIALSSYNPVNNNCYRDAIIVSVLNVLASLYAGLVIFAVLGFKAHNQFDKCVANRELMIDWYLGDHNLRITDFTSAQQNNAYAATELVPLVASVSERGALEAGALFTQRSVQQSASESVTAPTSDYYDVNDALNSIQSLDRQLDQQQGSGQTLDYGDTDTEFIIDASNMISSDYLKSVIDSIPNLPQCDLSAELDKSASGTGLAFIVFTEAVNQFPNASLWAIIFFLMLLTLGLDSQFGNLEGLLASLNDFKNYPRLNRQNVTGVICGISFLLSLQFAHGGGSYFLAIFDQFAGNFPLVIIALFEILAVSHIYGLKRFSDDLELMNGSRPSIFMLACWRYLAPITLVVVMLASAYDLSSSLEYQTWSASKATLETRPWPAWCINMGLFLIISSTIWIPLVAIMCVFKIQLLEAENFSVAWFPSEELREFHNVPDHKVTPIERMLFGFTDDD</sequence>
<feature type="transmembrane region" description="Helical" evidence="9">
    <location>
        <begin position="303"/>
        <end position="326"/>
    </location>
</feature>
<comment type="caution">
    <text evidence="10">The sequence shown here is derived from an EMBL/GenBank/DDBJ whole genome shotgun (WGS) entry which is preliminary data.</text>
</comment>
<keyword evidence="5" id="KW-0769">Symport</keyword>
<feature type="transmembrane region" description="Helical" evidence="9">
    <location>
        <begin position="220"/>
        <end position="238"/>
    </location>
</feature>
<gene>
    <name evidence="10" type="primary">Slc6a17</name>
    <name evidence="10" type="ORF">GZH46_02084</name>
</gene>
<feature type="transmembrane region" description="Helical" evidence="9">
    <location>
        <begin position="620"/>
        <end position="642"/>
    </location>
</feature>
<keyword evidence="7 9" id="KW-0472">Membrane</keyword>